<evidence type="ECO:0000256" key="6">
    <source>
        <dbReference type="ARBA" id="ARBA00023196"/>
    </source>
</evidence>
<keyword evidence="2 8" id="KW-0813">Transport</keyword>
<proteinExistence type="inferred from homology"/>
<dbReference type="Proteomes" id="UP000017819">
    <property type="component" value="Unassembled WGS sequence"/>
</dbReference>
<dbReference type="InterPro" id="IPR026015">
    <property type="entry name" value="ATP_synth_OSCP/delta_N_sf"/>
</dbReference>
<evidence type="ECO:0000313" key="9">
    <source>
        <dbReference type="EMBL" id="ESR26383.1"/>
    </source>
</evidence>
<protein>
    <recommendedName>
        <fullName evidence="8">ATP synthase subunit delta</fullName>
    </recommendedName>
    <alternativeName>
        <fullName evidence="8">ATP synthase F(1) sector subunit delta</fullName>
    </alternativeName>
    <alternativeName>
        <fullName evidence="8">F-type ATPase subunit delta</fullName>
        <shortName evidence="8">F-ATPase subunit delta</shortName>
    </alternativeName>
</protein>
<gene>
    <name evidence="8" type="primary">atpH</name>
    <name evidence="9" type="ORF">N177_0883</name>
</gene>
<dbReference type="PATRIC" id="fig|631454.5.peg.870"/>
<keyword evidence="7 8" id="KW-0066">ATP synthesis</keyword>
<comment type="similarity">
    <text evidence="8">Belongs to the ATPase delta chain family.</text>
</comment>
<evidence type="ECO:0000256" key="8">
    <source>
        <dbReference type="HAMAP-Rule" id="MF_01416"/>
    </source>
</evidence>
<dbReference type="eggNOG" id="COG0712">
    <property type="taxonomic scope" value="Bacteria"/>
</dbReference>
<keyword evidence="10" id="KW-1185">Reference proteome</keyword>
<dbReference type="GO" id="GO:0046933">
    <property type="term" value="F:proton-transporting ATP synthase activity, rotational mechanism"/>
    <property type="evidence" value="ECO:0007669"/>
    <property type="project" value="UniProtKB-UniRule"/>
</dbReference>
<dbReference type="InterPro" id="IPR020781">
    <property type="entry name" value="ATPase_OSCP/d_CS"/>
</dbReference>
<organism evidence="9 10">
    <name type="scientific">Lutibaculum baratangense AMV1</name>
    <dbReference type="NCBI Taxonomy" id="631454"/>
    <lineage>
        <taxon>Bacteria</taxon>
        <taxon>Pseudomonadati</taxon>
        <taxon>Pseudomonadota</taxon>
        <taxon>Alphaproteobacteria</taxon>
        <taxon>Hyphomicrobiales</taxon>
        <taxon>Tepidamorphaceae</taxon>
        <taxon>Lutibaculum</taxon>
    </lineage>
</organism>
<evidence type="ECO:0000313" key="10">
    <source>
        <dbReference type="Proteomes" id="UP000017819"/>
    </source>
</evidence>
<dbReference type="InterPro" id="IPR000711">
    <property type="entry name" value="ATPase_OSCP/dsu"/>
</dbReference>
<dbReference type="NCBIfam" id="NF004406">
    <property type="entry name" value="PRK05758.3-2"/>
    <property type="match status" value="1"/>
</dbReference>
<evidence type="ECO:0000256" key="3">
    <source>
        <dbReference type="ARBA" id="ARBA00022781"/>
    </source>
</evidence>
<dbReference type="PROSITE" id="PS00389">
    <property type="entry name" value="ATPASE_DELTA"/>
    <property type="match status" value="1"/>
</dbReference>
<dbReference type="HAMAP" id="MF_01416">
    <property type="entry name" value="ATP_synth_delta_bact"/>
    <property type="match status" value="1"/>
</dbReference>
<dbReference type="STRING" id="631454.N177_0883"/>
<comment type="caution">
    <text evidence="9">The sequence shown here is derived from an EMBL/GenBank/DDBJ whole genome shotgun (WGS) entry which is preliminary data.</text>
</comment>
<keyword evidence="8" id="KW-1003">Cell membrane</keyword>
<dbReference type="GO" id="GO:0016787">
    <property type="term" value="F:hydrolase activity"/>
    <property type="evidence" value="ECO:0007669"/>
    <property type="project" value="UniProtKB-KW"/>
</dbReference>
<dbReference type="GO" id="GO:0045259">
    <property type="term" value="C:proton-transporting ATP synthase complex"/>
    <property type="evidence" value="ECO:0007669"/>
    <property type="project" value="UniProtKB-KW"/>
</dbReference>
<dbReference type="EMBL" id="AWXZ01000015">
    <property type="protein sequence ID" value="ESR26383.1"/>
    <property type="molecule type" value="Genomic_DNA"/>
</dbReference>
<reference evidence="9 10" key="1">
    <citation type="journal article" date="2014" name="Genome Announc.">
        <title>Draft Genome Sequence of Lutibaculum baratangense Strain AMV1T, Isolated from a Mud Volcano in Andamans, India.</title>
        <authorList>
            <person name="Singh A."/>
            <person name="Sreenivas A."/>
            <person name="Sathyanarayana Reddy G."/>
            <person name="Pinnaka A.K."/>
            <person name="Shivaji S."/>
        </authorList>
    </citation>
    <scope>NUCLEOTIDE SEQUENCE [LARGE SCALE GENOMIC DNA]</scope>
    <source>
        <strain evidence="9 10">AMV1</strain>
    </source>
</reference>
<evidence type="ECO:0000256" key="2">
    <source>
        <dbReference type="ARBA" id="ARBA00022448"/>
    </source>
</evidence>
<name>V4TKN0_9HYPH</name>
<comment type="function">
    <text evidence="8">This protein is part of the stalk that links CF(0) to CF(1). It either transmits conformational changes from CF(0) to CF(1) or is implicated in proton conduction.</text>
</comment>
<keyword evidence="6 8" id="KW-0139">CF(1)</keyword>
<dbReference type="NCBIfam" id="TIGR01145">
    <property type="entry name" value="ATP_synt_delta"/>
    <property type="match status" value="1"/>
</dbReference>
<evidence type="ECO:0000256" key="4">
    <source>
        <dbReference type="ARBA" id="ARBA00023065"/>
    </source>
</evidence>
<accession>V4TKN0</accession>
<dbReference type="AlphaFoldDB" id="V4TKN0"/>
<keyword evidence="5 8" id="KW-0472">Membrane</keyword>
<sequence length="176" mass="18937">MAGRYATALFDLAAEEGAIDQVASDMNEIGRMLGESDDLMRLVRSPVYSAEDQRRAFGAVLQKAGIGGITANFVNLAARNRRLFALPEMVRAFRAIVSRHRGEVSAEVVTAQELTEEQATSLAAALKEAVGRSVNLSRKVDASLIGGMVVRVGSRMIDTSLKTKLNGLRLAMKEVG</sequence>
<evidence type="ECO:0000256" key="7">
    <source>
        <dbReference type="ARBA" id="ARBA00023310"/>
    </source>
</evidence>
<dbReference type="NCBIfam" id="NF004402">
    <property type="entry name" value="PRK05758.2-2"/>
    <property type="match status" value="1"/>
</dbReference>
<dbReference type="Gene3D" id="1.10.520.20">
    <property type="entry name" value="N-terminal domain of the delta subunit of the F1F0-ATP synthase"/>
    <property type="match status" value="1"/>
</dbReference>
<comment type="function">
    <text evidence="8">F(1)F(0) ATP synthase produces ATP from ADP in the presence of a proton or sodium gradient. F-type ATPases consist of two structural domains, F(1) containing the extramembraneous catalytic core and F(0) containing the membrane proton channel, linked together by a central stalk and a peripheral stalk. During catalysis, ATP synthesis in the catalytic domain of F(1) is coupled via a rotary mechanism of the central stalk subunits to proton translocation.</text>
</comment>
<evidence type="ECO:0000256" key="1">
    <source>
        <dbReference type="ARBA" id="ARBA00004370"/>
    </source>
</evidence>
<dbReference type="SUPFAM" id="SSF47928">
    <property type="entry name" value="N-terminal domain of the delta subunit of the F1F0-ATP synthase"/>
    <property type="match status" value="1"/>
</dbReference>
<dbReference type="PRINTS" id="PR00125">
    <property type="entry name" value="ATPASEDELTA"/>
</dbReference>
<comment type="subcellular location">
    <subcellularLocation>
        <location evidence="8">Cell membrane</location>
        <topology evidence="8">Peripheral membrane protein</topology>
    </subcellularLocation>
    <subcellularLocation>
        <location evidence="1">Membrane</location>
    </subcellularLocation>
</comment>
<keyword evidence="3 8" id="KW-0375">Hydrogen ion transport</keyword>
<evidence type="ECO:0000256" key="5">
    <source>
        <dbReference type="ARBA" id="ARBA00023136"/>
    </source>
</evidence>
<dbReference type="PANTHER" id="PTHR11910">
    <property type="entry name" value="ATP SYNTHASE DELTA CHAIN"/>
    <property type="match status" value="1"/>
</dbReference>
<dbReference type="GO" id="GO:0005886">
    <property type="term" value="C:plasma membrane"/>
    <property type="evidence" value="ECO:0007669"/>
    <property type="project" value="UniProtKB-SubCell"/>
</dbReference>
<dbReference type="Pfam" id="PF00213">
    <property type="entry name" value="OSCP"/>
    <property type="match status" value="1"/>
</dbReference>
<keyword evidence="4 8" id="KW-0406">Ion transport</keyword>
<keyword evidence="9" id="KW-0378">Hydrolase</keyword>